<reference evidence="3" key="1">
    <citation type="submission" date="2017-02" db="EMBL/GenBank/DDBJ databases">
        <authorList>
            <person name="Varghese N."/>
            <person name="Submissions S."/>
        </authorList>
    </citation>
    <scope>NUCLEOTIDE SEQUENCE [LARGE SCALE GENOMIC DNA]</scope>
    <source>
        <strain evidence="3">UM2</strain>
    </source>
</reference>
<sequence length="198" mass="21150">MAKIGWGKILAGVATAAAAGAAYVYFKQRAARAPIHETLASDGPFEIRRYPALLVIETAQYGKRDRALGNGFGLLADYMFGEGRGGEEIPITMPVLAGALPGDAWRIRFLLPQGIDRESLDPPGPGISLAEIPAREVAVISVPGKPTDRLFAAKADELGRWIEGQGRRAAGDVEHAYYNSPLKPGTTLPNELFIPLAT</sequence>
<dbReference type="PANTHER" id="PTHR11220">
    <property type="entry name" value="HEME-BINDING PROTEIN-RELATED"/>
    <property type="match status" value="1"/>
</dbReference>
<keyword evidence="1" id="KW-0812">Transmembrane</keyword>
<dbReference type="Pfam" id="PF04832">
    <property type="entry name" value="SOUL"/>
    <property type="match status" value="1"/>
</dbReference>
<name>A0A1T5GF16_9SPHN</name>
<dbReference type="Gene3D" id="3.20.80.10">
    <property type="entry name" value="Regulatory factor, effector binding domain"/>
    <property type="match status" value="1"/>
</dbReference>
<dbReference type="STRING" id="439228.SAMN06295920_11439"/>
<evidence type="ECO:0000313" key="2">
    <source>
        <dbReference type="EMBL" id="SKC07009.1"/>
    </source>
</evidence>
<gene>
    <name evidence="2" type="ORF">SAMN06295920_11439</name>
</gene>
<dbReference type="SUPFAM" id="SSF55136">
    <property type="entry name" value="Probable bacterial effector-binding domain"/>
    <property type="match status" value="1"/>
</dbReference>
<dbReference type="OrthoDB" id="2156220at2"/>
<dbReference type="RefSeq" id="WP_079650533.1">
    <property type="nucleotide sequence ID" value="NZ_FUYM01000014.1"/>
</dbReference>
<proteinExistence type="predicted"/>
<keyword evidence="1" id="KW-1133">Transmembrane helix</keyword>
<keyword evidence="3" id="KW-1185">Reference proteome</keyword>
<evidence type="ECO:0000313" key="3">
    <source>
        <dbReference type="Proteomes" id="UP000189818"/>
    </source>
</evidence>
<evidence type="ECO:0000256" key="1">
    <source>
        <dbReference type="SAM" id="Phobius"/>
    </source>
</evidence>
<organism evidence="2 3">
    <name type="scientific">Rhizorhabdus histidinilytica</name>
    <dbReference type="NCBI Taxonomy" id="439228"/>
    <lineage>
        <taxon>Bacteria</taxon>
        <taxon>Pseudomonadati</taxon>
        <taxon>Pseudomonadota</taxon>
        <taxon>Alphaproteobacteria</taxon>
        <taxon>Sphingomonadales</taxon>
        <taxon>Sphingomonadaceae</taxon>
        <taxon>Rhizorhabdus</taxon>
    </lineage>
</organism>
<dbReference type="EMBL" id="FUYM01000014">
    <property type="protein sequence ID" value="SKC07009.1"/>
    <property type="molecule type" value="Genomic_DNA"/>
</dbReference>
<dbReference type="InterPro" id="IPR011256">
    <property type="entry name" value="Reg_factor_effector_dom_sf"/>
</dbReference>
<accession>A0A1T5GF16</accession>
<protein>
    <submittedName>
        <fullName evidence="2">SOUL heme-binding protein</fullName>
    </submittedName>
</protein>
<dbReference type="PANTHER" id="PTHR11220:SF1">
    <property type="entry name" value="HEME-BINDING PROTEIN 2"/>
    <property type="match status" value="1"/>
</dbReference>
<dbReference type="AlphaFoldDB" id="A0A1T5GF16"/>
<dbReference type="Proteomes" id="UP000189818">
    <property type="component" value="Unassembled WGS sequence"/>
</dbReference>
<dbReference type="InterPro" id="IPR006917">
    <property type="entry name" value="SOUL_heme-bd"/>
</dbReference>
<keyword evidence="1" id="KW-0472">Membrane</keyword>
<feature type="transmembrane region" description="Helical" evidence="1">
    <location>
        <begin position="6"/>
        <end position="26"/>
    </location>
</feature>